<evidence type="ECO:0000313" key="4">
    <source>
        <dbReference type="Proteomes" id="UP000076609"/>
    </source>
</evidence>
<dbReference type="PANTHER" id="PTHR30570">
    <property type="entry name" value="PERIPLASMIC PHOSPHATE BINDING COMPONENT OF PHOSPHATE ABC TRANSPORTER"/>
    <property type="match status" value="1"/>
</dbReference>
<dbReference type="SUPFAM" id="SSF53850">
    <property type="entry name" value="Periplasmic binding protein-like II"/>
    <property type="match status" value="1"/>
</dbReference>
<keyword evidence="4" id="KW-1185">Reference proteome</keyword>
<dbReference type="Proteomes" id="UP000076609">
    <property type="component" value="Unassembled WGS sequence"/>
</dbReference>
<dbReference type="Pfam" id="PF12849">
    <property type="entry name" value="PBP_like_2"/>
    <property type="match status" value="1"/>
</dbReference>
<accession>A0ABR5YBI5</accession>
<gene>
    <name evidence="3" type="ORF">AVT10_15230</name>
</gene>
<dbReference type="Gene3D" id="3.40.190.10">
    <property type="entry name" value="Periplasmic binding protein-like II"/>
    <property type="match status" value="2"/>
</dbReference>
<organism evidence="3 4">
    <name type="scientific">Sphingomonas hankookensis</name>
    <dbReference type="NCBI Taxonomy" id="563996"/>
    <lineage>
        <taxon>Bacteria</taxon>
        <taxon>Pseudomonadati</taxon>
        <taxon>Pseudomonadota</taxon>
        <taxon>Alphaproteobacteria</taxon>
        <taxon>Sphingomonadales</taxon>
        <taxon>Sphingomonadaceae</taxon>
        <taxon>Sphingomonas</taxon>
    </lineage>
</organism>
<proteinExistence type="predicted"/>
<dbReference type="InterPro" id="IPR050811">
    <property type="entry name" value="Phosphate_ABC_transporter"/>
</dbReference>
<evidence type="ECO:0000313" key="3">
    <source>
        <dbReference type="EMBL" id="KZE13693.1"/>
    </source>
</evidence>
<dbReference type="InterPro" id="IPR024370">
    <property type="entry name" value="PBP_domain"/>
</dbReference>
<reference evidence="4" key="1">
    <citation type="submission" date="2016-01" db="EMBL/GenBank/DDBJ databases">
        <title>Draft genome of Chromobacterium sp. F49.</title>
        <authorList>
            <person name="Hong K.W."/>
        </authorList>
    </citation>
    <scope>NUCLEOTIDE SEQUENCE [LARGE SCALE GENOMIC DNA]</scope>
    <source>
        <strain evidence="4">CN3</strain>
    </source>
</reference>
<dbReference type="EMBL" id="LQQO01000017">
    <property type="protein sequence ID" value="KZE13693.1"/>
    <property type="molecule type" value="Genomic_DNA"/>
</dbReference>
<keyword evidence="1" id="KW-0732">Signal</keyword>
<sequence length="354" mass="38001">MTVNAHGNWNRMTRRIASVLALGLALTACEPQTSRDHIRVVGSSTVYPFTTAVAEMLVNANPDLRAPLVESTGTGAGAALFCAGVGPQHPDILDASRRLKKSEYASCVAHGVKDIMEVQVGVDGVALAESNNGPKLKLSKRDVYMALSANPLGKPNKARMWNEINPALPAIPIQFFGPPATSGTRDALVELIMVPACEAAMPEVKKLKDSDKDRYEDICTRIREDAAYVDKGENDNLIVQNLSTNPNAVGIFGYSYLEENKSRLHGVPIDGIVPTYDSIADGSYPGARPLFIYVKKAHIKPVPGMNDFLAAYAKSWDPGGPLTRRGMIAAPATVRAESAAEIKDQTPMNPAGLH</sequence>
<name>A0ABR5YBI5_9SPHN</name>
<dbReference type="PANTHER" id="PTHR30570:SF1">
    <property type="entry name" value="PHOSPHATE-BINDING PROTEIN PSTS"/>
    <property type="match status" value="1"/>
</dbReference>
<evidence type="ECO:0000259" key="2">
    <source>
        <dbReference type="Pfam" id="PF12849"/>
    </source>
</evidence>
<comment type="caution">
    <text evidence="3">The sequence shown here is derived from an EMBL/GenBank/DDBJ whole genome shotgun (WGS) entry which is preliminary data.</text>
</comment>
<protein>
    <submittedName>
        <fullName evidence="3">Phosphate ABC transporter substrate-binding protein</fullName>
    </submittedName>
</protein>
<feature type="domain" description="PBP" evidence="2">
    <location>
        <begin position="31"/>
        <end position="310"/>
    </location>
</feature>
<evidence type="ECO:0000256" key="1">
    <source>
        <dbReference type="ARBA" id="ARBA00022729"/>
    </source>
</evidence>